<feature type="domain" description="Moderate conductance mechanosensitive channel YbiO-like transmembrane helix 1" evidence="13">
    <location>
        <begin position="381"/>
        <end position="457"/>
    </location>
</feature>
<dbReference type="InterPro" id="IPR049278">
    <property type="entry name" value="MS_channel_C"/>
</dbReference>
<dbReference type="SUPFAM" id="SSF50182">
    <property type="entry name" value="Sm-like ribonucleoproteins"/>
    <property type="match status" value="1"/>
</dbReference>
<dbReference type="Pfam" id="PF00924">
    <property type="entry name" value="MS_channel_2nd"/>
    <property type="match status" value="1"/>
</dbReference>
<feature type="transmembrane region" description="Helical" evidence="8">
    <location>
        <begin position="179"/>
        <end position="203"/>
    </location>
</feature>
<feature type="transmembrane region" description="Helical" evidence="8">
    <location>
        <begin position="541"/>
        <end position="559"/>
    </location>
</feature>
<comment type="caution">
    <text evidence="14">The sequence shown here is derived from an EMBL/GenBank/DDBJ whole genome shotgun (WGS) entry which is preliminary data.</text>
</comment>
<evidence type="ECO:0000256" key="3">
    <source>
        <dbReference type="ARBA" id="ARBA00022475"/>
    </source>
</evidence>
<dbReference type="SUPFAM" id="SSF82689">
    <property type="entry name" value="Mechanosensitive channel protein MscS (YggB), C-terminal domain"/>
    <property type="match status" value="1"/>
</dbReference>
<keyword evidence="5 8" id="KW-1133">Transmembrane helix</keyword>
<dbReference type="InterPro" id="IPR057485">
    <property type="entry name" value="YbiO-like_TM1"/>
</dbReference>
<dbReference type="InterPro" id="IPR011014">
    <property type="entry name" value="MscS_channel_TM-2"/>
</dbReference>
<feature type="chain" id="PRO_5020754344" evidence="9">
    <location>
        <begin position="29"/>
        <end position="750"/>
    </location>
</feature>
<dbReference type="OrthoDB" id="9814206at2"/>
<dbReference type="InterPro" id="IPR049142">
    <property type="entry name" value="MS_channel_1st"/>
</dbReference>
<sequence length="750" mass="80540">MLATTPPFRFLVLVLSVCLAAAMVPASAQSLFTSSDGVSAETAPEVGSAIDTLVDIIKDDAARAELIERLEGLQAEEQAASGPEAATQSADSSLVRSVAEATTGMVQGAYASVQQVWRDLRGIETLFATLPDEKRRRMNENALPLLGTIVATVLVFWLASFILARLIQPQKWIRAKTRAVRATLTVLINLLADGLALAIAYAAGNVIAITAFGGGLITVEQSLYLNAFLVAGAVGIVIRLFVRPRRPDHALLNLSQPVQATAYRWLSLIAGLLVYGLTVAVPIANLWTTFLFGRSLRLIVVTLAAGLAIFAIRQVSRMIREDALAQPAEGTPPQEPADAEAGDRIPLWQKLWPPLAYFYVAVCYVIAVVYPALMGDLIGGATVRTVIAGALVALAFRFIGTPARARIAAPAWLEHSLPGFGGKLNVFMPLIFRIVAVFVVLAAMIYVLDAWRAIDVESLLGRDQALDLSGRFMSAILIIAGVLVVWALVVSWIDNRLTLDLPGKNVTARTRTLLSLFKNAFSVVAVVFGSMMALSQLGIDIAPLLAGAGVIGLAIGFGAQKLVQDIITGIFIQLENAINEGDVVTVAGTTGAVEKLTIRSVGVRDLNGVYHIVPFSAVDTVSNFMKRFAYHVAEIGVAYKEHVPAVKEAMEEAFERLKATEHGASISGPFEMQGVVALADSSVNIRARIKTRPGQQWAVGRAYTEIVKGVFDEKGIEIPYPHRVYVRPPEEPQPATIEKQPAGKVTETED</sequence>
<name>A0A4R0PAJ4_9HYPH</name>
<feature type="region of interest" description="Disordered" evidence="7">
    <location>
        <begin position="727"/>
        <end position="750"/>
    </location>
</feature>
<gene>
    <name evidence="14" type="ORF">E0D97_08145</name>
</gene>
<organism evidence="14 15">
    <name type="scientific">Oricola cellulosilytica</name>
    <dbReference type="NCBI Taxonomy" id="1429082"/>
    <lineage>
        <taxon>Bacteria</taxon>
        <taxon>Pseudomonadati</taxon>
        <taxon>Pseudomonadota</taxon>
        <taxon>Alphaproteobacteria</taxon>
        <taxon>Hyphomicrobiales</taxon>
        <taxon>Ahrensiaceae</taxon>
        <taxon>Oricola</taxon>
    </lineage>
</organism>
<keyword evidence="4 8" id="KW-0812">Transmembrane</keyword>
<feature type="transmembrane region" description="Helical" evidence="8">
    <location>
        <begin position="295"/>
        <end position="312"/>
    </location>
</feature>
<dbReference type="InterPro" id="IPR023408">
    <property type="entry name" value="MscS_beta-dom_sf"/>
</dbReference>
<feature type="domain" description="Mechanosensitive ion channel transmembrane helices 2/3" evidence="12">
    <location>
        <begin position="520"/>
        <end position="560"/>
    </location>
</feature>
<feature type="transmembrane region" description="Helical" evidence="8">
    <location>
        <begin position="263"/>
        <end position="283"/>
    </location>
</feature>
<dbReference type="EMBL" id="SJST01000003">
    <property type="protein sequence ID" value="TCD14056.1"/>
    <property type="molecule type" value="Genomic_DNA"/>
</dbReference>
<feature type="transmembrane region" description="Helical" evidence="8">
    <location>
        <begin position="142"/>
        <end position="167"/>
    </location>
</feature>
<feature type="transmembrane region" description="Helical" evidence="8">
    <location>
        <begin position="468"/>
        <end position="493"/>
    </location>
</feature>
<evidence type="ECO:0000256" key="1">
    <source>
        <dbReference type="ARBA" id="ARBA00004651"/>
    </source>
</evidence>
<feature type="domain" description="Mechanosensitive ion channel MscS" evidence="10">
    <location>
        <begin position="562"/>
        <end position="624"/>
    </location>
</feature>
<keyword evidence="15" id="KW-1185">Reference proteome</keyword>
<dbReference type="Gene3D" id="3.30.70.100">
    <property type="match status" value="1"/>
</dbReference>
<dbReference type="GO" id="GO:0005886">
    <property type="term" value="C:plasma membrane"/>
    <property type="evidence" value="ECO:0007669"/>
    <property type="project" value="UniProtKB-SubCell"/>
</dbReference>
<dbReference type="Proteomes" id="UP000291301">
    <property type="component" value="Unassembled WGS sequence"/>
</dbReference>
<evidence type="ECO:0000256" key="2">
    <source>
        <dbReference type="ARBA" id="ARBA00008017"/>
    </source>
</evidence>
<evidence type="ECO:0000313" key="14">
    <source>
        <dbReference type="EMBL" id="TCD14056.1"/>
    </source>
</evidence>
<dbReference type="AlphaFoldDB" id="A0A4R0PAJ4"/>
<feature type="transmembrane region" description="Helical" evidence="8">
    <location>
        <begin position="223"/>
        <end position="242"/>
    </location>
</feature>
<dbReference type="InterPro" id="IPR006685">
    <property type="entry name" value="MscS_channel_2nd"/>
</dbReference>
<keyword evidence="9" id="KW-0732">Signal</keyword>
<feature type="signal peptide" evidence="9">
    <location>
        <begin position="1"/>
        <end position="28"/>
    </location>
</feature>
<evidence type="ECO:0000259" key="13">
    <source>
        <dbReference type="Pfam" id="PF25392"/>
    </source>
</evidence>
<evidence type="ECO:0000256" key="4">
    <source>
        <dbReference type="ARBA" id="ARBA00022692"/>
    </source>
</evidence>
<evidence type="ECO:0000259" key="10">
    <source>
        <dbReference type="Pfam" id="PF00924"/>
    </source>
</evidence>
<dbReference type="Pfam" id="PF21088">
    <property type="entry name" value="MS_channel_1st"/>
    <property type="match status" value="1"/>
</dbReference>
<dbReference type="Pfam" id="PF21082">
    <property type="entry name" value="MS_channel_3rd"/>
    <property type="match status" value="1"/>
</dbReference>
<dbReference type="PANTHER" id="PTHR30460">
    <property type="entry name" value="MODERATE CONDUCTANCE MECHANOSENSITIVE CHANNEL YBIO"/>
    <property type="match status" value="1"/>
</dbReference>
<accession>A0A4R0PAJ4</accession>
<reference evidence="14 15" key="1">
    <citation type="journal article" date="2015" name="Antonie Van Leeuwenhoek">
        <title>Oricola cellulosilytica gen. nov., sp. nov., a cellulose-degrading bacterium of the family Phyllobacteriaceae isolated from surface seashore water, and emended descriptions of Mesorhizobium loti and Phyllobacterium myrsinacearum.</title>
        <authorList>
            <person name="Hameed A."/>
            <person name="Shahina M."/>
            <person name="Lai W.A."/>
            <person name="Lin S.Y."/>
            <person name="Young L.S."/>
            <person name="Liu Y.C."/>
            <person name="Hsu Y.H."/>
            <person name="Young C.C."/>
        </authorList>
    </citation>
    <scope>NUCLEOTIDE SEQUENCE [LARGE SCALE GENOMIC DNA]</scope>
    <source>
        <strain evidence="14 15">KCTC 52183</strain>
    </source>
</reference>
<dbReference type="RefSeq" id="WP_131567709.1">
    <property type="nucleotide sequence ID" value="NZ_JAINFK010000002.1"/>
</dbReference>
<dbReference type="PANTHER" id="PTHR30460:SF0">
    <property type="entry name" value="MODERATE CONDUCTANCE MECHANOSENSITIVE CHANNEL YBIO"/>
    <property type="match status" value="1"/>
</dbReference>
<dbReference type="InterPro" id="IPR010920">
    <property type="entry name" value="LSM_dom_sf"/>
</dbReference>
<protein>
    <submittedName>
        <fullName evidence="14">Mechanosensitive ion channel</fullName>
    </submittedName>
</protein>
<evidence type="ECO:0000259" key="12">
    <source>
        <dbReference type="Pfam" id="PF21088"/>
    </source>
</evidence>
<evidence type="ECO:0000256" key="8">
    <source>
        <dbReference type="SAM" id="Phobius"/>
    </source>
</evidence>
<comment type="similarity">
    <text evidence="2">Belongs to the MscS (TC 1.A.23) family.</text>
</comment>
<evidence type="ECO:0000313" key="15">
    <source>
        <dbReference type="Proteomes" id="UP000291301"/>
    </source>
</evidence>
<dbReference type="Gene3D" id="1.10.287.1260">
    <property type="match status" value="1"/>
</dbReference>
<dbReference type="Gene3D" id="2.30.30.60">
    <property type="match status" value="1"/>
</dbReference>
<dbReference type="InterPro" id="IPR045276">
    <property type="entry name" value="YbiO_bact"/>
</dbReference>
<dbReference type="Pfam" id="PF25392">
    <property type="entry name" value="MS_channel_TM1"/>
    <property type="match status" value="1"/>
</dbReference>
<dbReference type="InterPro" id="IPR011066">
    <property type="entry name" value="MscS_channel_C_sf"/>
</dbReference>
<keyword evidence="6 8" id="KW-0472">Membrane</keyword>
<feature type="transmembrane region" description="Helical" evidence="8">
    <location>
        <begin position="513"/>
        <end position="535"/>
    </location>
</feature>
<keyword evidence="3" id="KW-1003">Cell membrane</keyword>
<evidence type="ECO:0000256" key="9">
    <source>
        <dbReference type="SAM" id="SignalP"/>
    </source>
</evidence>
<evidence type="ECO:0000259" key="11">
    <source>
        <dbReference type="Pfam" id="PF21082"/>
    </source>
</evidence>
<feature type="domain" description="Mechanosensitive ion channel MscS C-terminal" evidence="11">
    <location>
        <begin position="632"/>
        <end position="718"/>
    </location>
</feature>
<feature type="transmembrane region" description="Helical" evidence="8">
    <location>
        <begin position="430"/>
        <end position="448"/>
    </location>
</feature>
<dbReference type="GO" id="GO:0008381">
    <property type="term" value="F:mechanosensitive monoatomic ion channel activity"/>
    <property type="evidence" value="ECO:0007669"/>
    <property type="project" value="InterPro"/>
</dbReference>
<dbReference type="SUPFAM" id="SSF82861">
    <property type="entry name" value="Mechanosensitive channel protein MscS (YggB), transmembrane region"/>
    <property type="match status" value="1"/>
</dbReference>
<evidence type="ECO:0000256" key="7">
    <source>
        <dbReference type="SAM" id="MobiDB-lite"/>
    </source>
</evidence>
<evidence type="ECO:0000256" key="5">
    <source>
        <dbReference type="ARBA" id="ARBA00022989"/>
    </source>
</evidence>
<feature type="transmembrane region" description="Helical" evidence="8">
    <location>
        <begin position="378"/>
        <end position="399"/>
    </location>
</feature>
<proteinExistence type="inferred from homology"/>
<evidence type="ECO:0000256" key="6">
    <source>
        <dbReference type="ARBA" id="ARBA00023136"/>
    </source>
</evidence>
<comment type="subcellular location">
    <subcellularLocation>
        <location evidence="1">Cell membrane</location>
        <topology evidence="1">Multi-pass membrane protein</topology>
    </subcellularLocation>
</comment>
<feature type="transmembrane region" description="Helical" evidence="8">
    <location>
        <begin position="354"/>
        <end position="372"/>
    </location>
</feature>